<comment type="subcellular location">
    <subcellularLocation>
        <location evidence="1">Membrane</location>
        <topology evidence="1">Single-pass membrane protein</topology>
    </subcellularLocation>
</comment>
<dbReference type="SMART" id="SM00494">
    <property type="entry name" value="ChtBD2"/>
    <property type="match status" value="1"/>
</dbReference>
<dbReference type="InterPro" id="IPR051221">
    <property type="entry name" value="LDLR-related"/>
</dbReference>
<comment type="caution">
    <text evidence="12">The sequence shown here is derived from an EMBL/GenBank/DDBJ whole genome shotgun (WGS) entry which is preliminary data.</text>
</comment>
<dbReference type="InterPro" id="IPR036055">
    <property type="entry name" value="LDL_receptor-like_sf"/>
</dbReference>
<evidence type="ECO:0000256" key="2">
    <source>
        <dbReference type="ARBA" id="ARBA00022692"/>
    </source>
</evidence>
<keyword evidence="5" id="KW-0472">Membrane</keyword>
<reference evidence="12 13" key="1">
    <citation type="submission" date="2023-08" db="EMBL/GenBank/DDBJ databases">
        <title>A Necator americanus chromosomal reference genome.</title>
        <authorList>
            <person name="Ilik V."/>
            <person name="Petrzelkova K.J."/>
            <person name="Pardy F."/>
            <person name="Fuh T."/>
            <person name="Niatou-Singa F.S."/>
            <person name="Gouil Q."/>
            <person name="Baker L."/>
            <person name="Ritchie M.E."/>
            <person name="Jex A.R."/>
            <person name="Gazzola D."/>
            <person name="Li H."/>
            <person name="Toshio Fujiwara R."/>
            <person name="Zhan B."/>
            <person name="Aroian R.V."/>
            <person name="Pafco B."/>
            <person name="Schwarz E.M."/>
        </authorList>
    </citation>
    <scope>NUCLEOTIDE SEQUENCE [LARGE SCALE GENOMIC DNA]</scope>
    <source>
        <strain evidence="12 13">Aroian</strain>
        <tissue evidence="12">Whole animal</tissue>
    </source>
</reference>
<keyword evidence="4" id="KW-1133">Transmembrane helix</keyword>
<organism evidence="12 13">
    <name type="scientific">Necator americanus</name>
    <name type="common">Human hookworm</name>
    <dbReference type="NCBI Taxonomy" id="51031"/>
    <lineage>
        <taxon>Eukaryota</taxon>
        <taxon>Metazoa</taxon>
        <taxon>Ecdysozoa</taxon>
        <taxon>Nematoda</taxon>
        <taxon>Chromadorea</taxon>
        <taxon>Rhabditida</taxon>
        <taxon>Rhabditina</taxon>
        <taxon>Rhabditomorpha</taxon>
        <taxon>Strongyloidea</taxon>
        <taxon>Ancylostomatidae</taxon>
        <taxon>Bunostominae</taxon>
        <taxon>Necator</taxon>
    </lineage>
</organism>
<evidence type="ECO:0000256" key="9">
    <source>
        <dbReference type="PROSITE-ProRule" id="PRU00124"/>
    </source>
</evidence>
<dbReference type="EMBL" id="JAVFWL010000005">
    <property type="protein sequence ID" value="KAK6752991.1"/>
    <property type="molecule type" value="Genomic_DNA"/>
</dbReference>
<evidence type="ECO:0000256" key="3">
    <source>
        <dbReference type="ARBA" id="ARBA00022737"/>
    </source>
</evidence>
<protein>
    <recommendedName>
        <fullName evidence="11">Chitin-binding type-2 domain-containing protein</fullName>
    </recommendedName>
</protein>
<proteinExistence type="predicted"/>
<evidence type="ECO:0000256" key="10">
    <source>
        <dbReference type="SAM" id="MobiDB-lite"/>
    </source>
</evidence>
<feature type="disulfide bond" evidence="9">
    <location>
        <begin position="169"/>
        <end position="184"/>
    </location>
</feature>
<evidence type="ECO:0000259" key="11">
    <source>
        <dbReference type="SMART" id="SM00494"/>
    </source>
</evidence>
<feature type="region of interest" description="Disordered" evidence="10">
    <location>
        <begin position="226"/>
        <end position="280"/>
    </location>
</feature>
<feature type="domain" description="Chitin-binding type-2" evidence="11">
    <location>
        <begin position="7"/>
        <end position="65"/>
    </location>
</feature>
<feature type="disulfide bond" evidence="9">
    <location>
        <begin position="131"/>
        <end position="146"/>
    </location>
</feature>
<dbReference type="InterPro" id="IPR002557">
    <property type="entry name" value="Chitin-bd_dom"/>
</dbReference>
<keyword evidence="8" id="KW-0325">Glycoprotein</keyword>
<keyword evidence="2" id="KW-0812">Transmembrane</keyword>
<evidence type="ECO:0000256" key="8">
    <source>
        <dbReference type="ARBA" id="ARBA00023180"/>
    </source>
</evidence>
<evidence type="ECO:0000256" key="5">
    <source>
        <dbReference type="ARBA" id="ARBA00023136"/>
    </source>
</evidence>
<dbReference type="Pfam" id="PF00057">
    <property type="entry name" value="Ldl_recept_a"/>
    <property type="match status" value="2"/>
</dbReference>
<keyword evidence="6 9" id="KW-1015">Disulfide bond</keyword>
<accession>A0ABR1DRC1</accession>
<evidence type="ECO:0000256" key="7">
    <source>
        <dbReference type="ARBA" id="ARBA00023170"/>
    </source>
</evidence>
<dbReference type="PANTHER" id="PTHR22722:SF5">
    <property type="entry name" value="LOW-DENSITY LIPOPROTEIN RECEPTOR-RELATED PROTEIN 1B"/>
    <property type="match status" value="1"/>
</dbReference>
<evidence type="ECO:0000256" key="6">
    <source>
        <dbReference type="ARBA" id="ARBA00023157"/>
    </source>
</evidence>
<feature type="disulfide bond" evidence="9">
    <location>
        <begin position="93"/>
        <end position="108"/>
    </location>
</feature>
<dbReference type="PRINTS" id="PR00261">
    <property type="entry name" value="LDLRECEPTOR"/>
</dbReference>
<name>A0ABR1DRC1_NECAM</name>
<dbReference type="Proteomes" id="UP001303046">
    <property type="component" value="Unassembled WGS sequence"/>
</dbReference>
<dbReference type="Gene3D" id="4.10.400.10">
    <property type="entry name" value="Low-density Lipoprotein Receptor"/>
    <property type="match status" value="3"/>
</dbReference>
<evidence type="ECO:0000313" key="13">
    <source>
        <dbReference type="Proteomes" id="UP001303046"/>
    </source>
</evidence>
<keyword evidence="3" id="KW-0677">Repeat</keyword>
<evidence type="ECO:0000256" key="4">
    <source>
        <dbReference type="ARBA" id="ARBA00022989"/>
    </source>
</evidence>
<keyword evidence="7" id="KW-0675">Receptor</keyword>
<evidence type="ECO:0000256" key="1">
    <source>
        <dbReference type="ARBA" id="ARBA00004167"/>
    </source>
</evidence>
<sequence>MEEAGLFKTTLGQFLGYGCSPEFYHCRWQSDGFRTYRKLCKTGLVYDVIGTQNCNYDYNVKSCGISGGVPATCNSTSFHCSLSEQCVPLSQRCDGRYDCSLEEDEQNCPLCAADDFACIVSEQCIGANRRCNGIAECSDGTDEMNCDVCGNGLFHCSKSGECILNEERCDGKRHCPHGEDEMLCKKTPNEREFTCQSRREKIPITQCSDGSDEFHCEIGVEAGHSESSISFSSNPNPGAPMEPTDYSPDYKDMSQTTEEEPSFPMLTMSLPSPTPPRVTTQRVPHRVQASSKNIPLFSSAAPSKGLETLSVSIPRSGTQVLLELTITHPPPTFKAVQVTSTAEPTTSAPIKLNRYPTNAASQANERVLAEKSIMVIQYSSVSSIATYSRVKTT</sequence>
<dbReference type="PROSITE" id="PS01209">
    <property type="entry name" value="LDLRA_1"/>
    <property type="match status" value="1"/>
</dbReference>
<dbReference type="CDD" id="cd00112">
    <property type="entry name" value="LDLa"/>
    <property type="match status" value="3"/>
</dbReference>
<dbReference type="InterPro" id="IPR002172">
    <property type="entry name" value="LDrepeatLR_classA_rpt"/>
</dbReference>
<dbReference type="PANTHER" id="PTHR22722">
    <property type="entry name" value="LOW-DENSITY LIPOPROTEIN RECEPTOR-RELATED PROTEIN 2-RELATED"/>
    <property type="match status" value="1"/>
</dbReference>
<dbReference type="SMART" id="SM00192">
    <property type="entry name" value="LDLa"/>
    <property type="match status" value="4"/>
</dbReference>
<dbReference type="SUPFAM" id="SSF57424">
    <property type="entry name" value="LDL receptor-like module"/>
    <property type="match status" value="3"/>
</dbReference>
<comment type="caution">
    <text evidence="9">Lacks conserved residue(s) required for the propagation of feature annotation.</text>
</comment>
<evidence type="ECO:0000313" key="12">
    <source>
        <dbReference type="EMBL" id="KAK6752991.1"/>
    </source>
</evidence>
<gene>
    <name evidence="12" type="primary">Necator_chrV.g17331</name>
    <name evidence="12" type="ORF">RB195_012542</name>
</gene>
<dbReference type="InterPro" id="IPR023415">
    <property type="entry name" value="LDLR_class-A_CS"/>
</dbReference>
<keyword evidence="13" id="KW-1185">Reference proteome</keyword>
<dbReference type="PROSITE" id="PS50068">
    <property type="entry name" value="LDLRA_2"/>
    <property type="match status" value="3"/>
</dbReference>